<dbReference type="Gene3D" id="3.30.420.10">
    <property type="entry name" value="Ribonuclease H-like superfamily/Ribonuclease H"/>
    <property type="match status" value="1"/>
</dbReference>
<sequence>MKTSGDFIIMCDQDPSFLRNIITGDVTWCYQFNPESKQKLMEWHSLTSPSPIKSRLQKSKVKTMLIAFFDNDGIIHKGQTLNICIL</sequence>
<dbReference type="InterPro" id="IPR036397">
    <property type="entry name" value="RNaseH_sf"/>
</dbReference>
<gene>
    <name evidence="1" type="ORF">PR048_004225</name>
</gene>
<reference evidence="1 2" key="1">
    <citation type="submission" date="2023-02" db="EMBL/GenBank/DDBJ databases">
        <title>LHISI_Scaffold_Assembly.</title>
        <authorList>
            <person name="Stuart O.P."/>
            <person name="Cleave R."/>
            <person name="Magrath M.J.L."/>
            <person name="Mikheyev A.S."/>
        </authorList>
    </citation>
    <scope>NUCLEOTIDE SEQUENCE [LARGE SCALE GENOMIC DNA]</scope>
    <source>
        <strain evidence="1">Daus_M_001</strain>
        <tissue evidence="1">Leg muscle</tissue>
    </source>
</reference>
<dbReference type="PANTHER" id="PTHR46060:SF1">
    <property type="entry name" value="MARINER MOS1 TRANSPOSASE-LIKE PROTEIN"/>
    <property type="match status" value="1"/>
</dbReference>
<dbReference type="EMBL" id="JARBHB010000002">
    <property type="protein sequence ID" value="KAJ8891696.1"/>
    <property type="molecule type" value="Genomic_DNA"/>
</dbReference>
<keyword evidence="2" id="KW-1185">Reference proteome</keyword>
<dbReference type="InterPro" id="IPR052709">
    <property type="entry name" value="Transposase-MT_Hybrid"/>
</dbReference>
<dbReference type="Proteomes" id="UP001159363">
    <property type="component" value="Chromosome 2"/>
</dbReference>
<proteinExistence type="predicted"/>
<accession>A0ABQ9I5Q1</accession>
<protein>
    <submittedName>
        <fullName evidence="1">Uncharacterized protein</fullName>
    </submittedName>
</protein>
<comment type="caution">
    <text evidence="1">The sequence shown here is derived from an EMBL/GenBank/DDBJ whole genome shotgun (WGS) entry which is preliminary data.</text>
</comment>
<name>A0ABQ9I5Q1_9NEOP</name>
<organism evidence="1 2">
    <name type="scientific">Dryococelus australis</name>
    <dbReference type="NCBI Taxonomy" id="614101"/>
    <lineage>
        <taxon>Eukaryota</taxon>
        <taxon>Metazoa</taxon>
        <taxon>Ecdysozoa</taxon>
        <taxon>Arthropoda</taxon>
        <taxon>Hexapoda</taxon>
        <taxon>Insecta</taxon>
        <taxon>Pterygota</taxon>
        <taxon>Neoptera</taxon>
        <taxon>Polyneoptera</taxon>
        <taxon>Phasmatodea</taxon>
        <taxon>Verophasmatodea</taxon>
        <taxon>Anareolatae</taxon>
        <taxon>Phasmatidae</taxon>
        <taxon>Eurycanthinae</taxon>
        <taxon>Dryococelus</taxon>
    </lineage>
</organism>
<dbReference type="PANTHER" id="PTHR46060">
    <property type="entry name" value="MARINER MOS1 TRANSPOSASE-LIKE PROTEIN"/>
    <property type="match status" value="1"/>
</dbReference>
<evidence type="ECO:0000313" key="1">
    <source>
        <dbReference type="EMBL" id="KAJ8891696.1"/>
    </source>
</evidence>
<evidence type="ECO:0000313" key="2">
    <source>
        <dbReference type="Proteomes" id="UP001159363"/>
    </source>
</evidence>